<evidence type="ECO:0000313" key="2">
    <source>
        <dbReference type="EMBL" id="KAJ7700981.1"/>
    </source>
</evidence>
<dbReference type="EMBL" id="JARKIB010000463">
    <property type="protein sequence ID" value="KAJ7705879.1"/>
    <property type="molecule type" value="Genomic_DNA"/>
</dbReference>
<dbReference type="Proteomes" id="UP001215598">
    <property type="component" value="Unassembled WGS sequence"/>
</dbReference>
<dbReference type="InterPro" id="IPR001810">
    <property type="entry name" value="F-box_dom"/>
</dbReference>
<sequence length="92" mass="10703">MSSILEFPEDTLLDLTKHLDAADLIRLLSTCRAIRKAQLRKSLWIDALIRIRDAERQPHPLSNVKDLSTLSLHQLQHAAHQANRRMKNWRSD</sequence>
<dbReference type="Gene3D" id="1.20.1280.50">
    <property type="match status" value="1"/>
</dbReference>
<dbReference type="SUPFAM" id="SSF81383">
    <property type="entry name" value="F-box domain"/>
    <property type="match status" value="1"/>
</dbReference>
<dbReference type="PROSITE" id="PS50181">
    <property type="entry name" value="FBOX"/>
    <property type="match status" value="1"/>
</dbReference>
<proteinExistence type="predicted"/>
<dbReference type="AlphaFoldDB" id="A0AAD7DVX2"/>
<dbReference type="InterPro" id="IPR036047">
    <property type="entry name" value="F-box-like_dom_sf"/>
</dbReference>
<dbReference type="EMBL" id="JARKIB010000544">
    <property type="protein sequence ID" value="KAJ7700981.1"/>
    <property type="molecule type" value="Genomic_DNA"/>
</dbReference>
<gene>
    <name evidence="2" type="ORF">B0H16DRAFT_1748856</name>
    <name evidence="3" type="ORF">B0H16DRAFT_1826349</name>
</gene>
<reference evidence="2" key="1">
    <citation type="submission" date="2023-03" db="EMBL/GenBank/DDBJ databases">
        <title>Massive genome expansion in bonnet fungi (Mycena s.s.) driven by repeated elements and novel gene families across ecological guilds.</title>
        <authorList>
            <consortium name="Lawrence Berkeley National Laboratory"/>
            <person name="Harder C.B."/>
            <person name="Miyauchi S."/>
            <person name="Viragh M."/>
            <person name="Kuo A."/>
            <person name="Thoen E."/>
            <person name="Andreopoulos B."/>
            <person name="Lu D."/>
            <person name="Skrede I."/>
            <person name="Drula E."/>
            <person name="Henrissat B."/>
            <person name="Morin E."/>
            <person name="Kohler A."/>
            <person name="Barry K."/>
            <person name="LaButti K."/>
            <person name="Morin E."/>
            <person name="Salamov A."/>
            <person name="Lipzen A."/>
            <person name="Mereny Z."/>
            <person name="Hegedus B."/>
            <person name="Baldrian P."/>
            <person name="Stursova M."/>
            <person name="Weitz H."/>
            <person name="Taylor A."/>
            <person name="Grigoriev I.V."/>
            <person name="Nagy L.G."/>
            <person name="Martin F."/>
            <person name="Kauserud H."/>
        </authorList>
    </citation>
    <scope>NUCLEOTIDE SEQUENCE</scope>
    <source>
        <strain evidence="2">CBHHK182m</strain>
    </source>
</reference>
<name>A0AAD7DVX2_9AGAR</name>
<comment type="caution">
    <text evidence="2">The sequence shown here is derived from an EMBL/GenBank/DDBJ whole genome shotgun (WGS) entry which is preliminary data.</text>
</comment>
<evidence type="ECO:0000259" key="1">
    <source>
        <dbReference type="PROSITE" id="PS50181"/>
    </source>
</evidence>
<protein>
    <recommendedName>
        <fullName evidence="1">F-box domain-containing protein</fullName>
    </recommendedName>
</protein>
<organism evidence="2 4">
    <name type="scientific">Mycena metata</name>
    <dbReference type="NCBI Taxonomy" id="1033252"/>
    <lineage>
        <taxon>Eukaryota</taxon>
        <taxon>Fungi</taxon>
        <taxon>Dikarya</taxon>
        <taxon>Basidiomycota</taxon>
        <taxon>Agaricomycotina</taxon>
        <taxon>Agaricomycetes</taxon>
        <taxon>Agaricomycetidae</taxon>
        <taxon>Agaricales</taxon>
        <taxon>Marasmiineae</taxon>
        <taxon>Mycenaceae</taxon>
        <taxon>Mycena</taxon>
    </lineage>
</organism>
<feature type="domain" description="F-box" evidence="1">
    <location>
        <begin position="1"/>
        <end position="47"/>
    </location>
</feature>
<accession>A0AAD7DVX2</accession>
<evidence type="ECO:0000313" key="3">
    <source>
        <dbReference type="EMBL" id="KAJ7705879.1"/>
    </source>
</evidence>
<dbReference type="Pfam" id="PF12937">
    <property type="entry name" value="F-box-like"/>
    <property type="match status" value="1"/>
</dbReference>
<keyword evidence="4" id="KW-1185">Reference proteome</keyword>
<evidence type="ECO:0000313" key="4">
    <source>
        <dbReference type="Proteomes" id="UP001215598"/>
    </source>
</evidence>